<dbReference type="Pfam" id="PF11225">
    <property type="entry name" value="DUF3024"/>
    <property type="match status" value="1"/>
</dbReference>
<evidence type="ECO:0008006" key="3">
    <source>
        <dbReference type="Google" id="ProtNLM"/>
    </source>
</evidence>
<accession>A0A8B2NQX8</accession>
<comment type="caution">
    <text evidence="1">The sequence shown here is derived from an EMBL/GenBank/DDBJ whole genome shotgun (WGS) entry which is preliminary data.</text>
</comment>
<organism evidence="1 2">
    <name type="scientific">Acuticoccus sediminis</name>
    <dbReference type="NCBI Taxonomy" id="2184697"/>
    <lineage>
        <taxon>Bacteria</taxon>
        <taxon>Pseudomonadati</taxon>
        <taxon>Pseudomonadota</taxon>
        <taxon>Alphaproteobacteria</taxon>
        <taxon>Hyphomicrobiales</taxon>
        <taxon>Amorphaceae</taxon>
        <taxon>Acuticoccus</taxon>
    </lineage>
</organism>
<keyword evidence="2" id="KW-1185">Reference proteome</keyword>
<name>A0A8B2NQX8_9HYPH</name>
<dbReference type="EMBL" id="QHHQ01000003">
    <property type="protein sequence ID" value="RAI00720.1"/>
    <property type="molecule type" value="Genomic_DNA"/>
</dbReference>
<dbReference type="OrthoDB" id="7565982at2"/>
<dbReference type="InterPro" id="IPR021388">
    <property type="entry name" value="DUF3024"/>
</dbReference>
<evidence type="ECO:0000313" key="2">
    <source>
        <dbReference type="Proteomes" id="UP000249590"/>
    </source>
</evidence>
<dbReference type="Proteomes" id="UP000249590">
    <property type="component" value="Unassembled WGS sequence"/>
</dbReference>
<protein>
    <recommendedName>
        <fullName evidence="3">DUF3024 domain-containing protein</fullName>
    </recommendedName>
</protein>
<dbReference type="AlphaFoldDB" id="A0A8B2NQX8"/>
<dbReference type="RefSeq" id="WP_111346915.1">
    <property type="nucleotide sequence ID" value="NZ_JAIWKD010000008.1"/>
</dbReference>
<gene>
    <name evidence="1" type="ORF">DLJ53_15845</name>
</gene>
<proteinExistence type="predicted"/>
<evidence type="ECO:0000313" key="1">
    <source>
        <dbReference type="EMBL" id="RAI00720.1"/>
    </source>
</evidence>
<reference evidence="1 2" key="1">
    <citation type="submission" date="2018-05" db="EMBL/GenBank/DDBJ databases">
        <title>Acuticoccus sediminis sp. nov., isolated from deep-sea sediment of Indian Ocean.</title>
        <authorList>
            <person name="Liu X."/>
            <person name="Lai Q."/>
            <person name="Du Y."/>
            <person name="Sun F."/>
            <person name="Zhang X."/>
            <person name="Wang S."/>
            <person name="Shao Z."/>
        </authorList>
    </citation>
    <scope>NUCLEOTIDE SEQUENCE [LARGE SCALE GENOMIC DNA]</scope>
    <source>
        <strain evidence="1 2">PTG4-2</strain>
    </source>
</reference>
<sequence>MGQALPAFDILPAHPNPFDERRILRGLQGRRRYRYVEPAIVPVVNGYRIEAPCCSRTIDPDGGVIDIALLVHDPETDRWRLYRKDHAFGEWDLHGIYPRLVEILIELAEDDERSFWQ</sequence>